<keyword evidence="6" id="KW-1185">Reference proteome</keyword>
<evidence type="ECO:0000256" key="4">
    <source>
        <dbReference type="SAM" id="SignalP"/>
    </source>
</evidence>
<dbReference type="PANTHER" id="PTHR30061">
    <property type="entry name" value="MALTOSE-BINDING PERIPLASMIC PROTEIN"/>
    <property type="match status" value="1"/>
</dbReference>
<dbReference type="PANTHER" id="PTHR30061:SF50">
    <property type="entry name" value="MALTOSE_MALTODEXTRIN-BINDING PERIPLASMIC PROTEIN"/>
    <property type="match status" value="1"/>
</dbReference>
<dbReference type="InterPro" id="IPR006059">
    <property type="entry name" value="SBP"/>
</dbReference>
<proteinExistence type="inferred from homology"/>
<protein>
    <submittedName>
        <fullName evidence="5">Sugar transporter</fullName>
    </submittedName>
</protein>
<dbReference type="GO" id="GO:1901982">
    <property type="term" value="F:maltose binding"/>
    <property type="evidence" value="ECO:0007669"/>
    <property type="project" value="TreeGrafter"/>
</dbReference>
<gene>
    <name evidence="5" type="ORF">AQJ67_11245</name>
</gene>
<evidence type="ECO:0000256" key="1">
    <source>
        <dbReference type="ARBA" id="ARBA00008520"/>
    </source>
</evidence>
<comment type="similarity">
    <text evidence="1">Belongs to the bacterial solute-binding protein 1 family.</text>
</comment>
<evidence type="ECO:0000256" key="2">
    <source>
        <dbReference type="ARBA" id="ARBA00022448"/>
    </source>
</evidence>
<feature type="chain" id="PRO_5039551308" evidence="4">
    <location>
        <begin position="23"/>
        <end position="428"/>
    </location>
</feature>
<dbReference type="Gene3D" id="3.40.190.10">
    <property type="entry name" value="Periplasmic binding protein-like II"/>
    <property type="match status" value="2"/>
</dbReference>
<dbReference type="GO" id="GO:0042956">
    <property type="term" value="P:maltodextrin transmembrane transport"/>
    <property type="evidence" value="ECO:0007669"/>
    <property type="project" value="TreeGrafter"/>
</dbReference>
<dbReference type="EMBL" id="LMWY01000012">
    <property type="protein sequence ID" value="KUO04316.1"/>
    <property type="molecule type" value="Genomic_DNA"/>
</dbReference>
<reference evidence="5 6" key="1">
    <citation type="submission" date="2015-10" db="EMBL/GenBank/DDBJ databases">
        <title>Draft genome sequence of Streptomyces caeruleatus NRRL B-24802, type strain for the species Streptomyces caeruleatus.</title>
        <authorList>
            <person name="Ruckert C."/>
            <person name="Winkler A."/>
            <person name="Kalinowski J."/>
            <person name="Kampfer P."/>
            <person name="Glaeser S."/>
        </authorList>
    </citation>
    <scope>NUCLEOTIDE SEQUENCE [LARGE SCALE GENOMIC DNA]</scope>
    <source>
        <strain evidence="5 6">NRRL B-24802</strain>
    </source>
</reference>
<organism evidence="5 6">
    <name type="scientific">Streptomyces caeruleatus</name>
    <dbReference type="NCBI Taxonomy" id="661399"/>
    <lineage>
        <taxon>Bacteria</taxon>
        <taxon>Bacillati</taxon>
        <taxon>Actinomycetota</taxon>
        <taxon>Actinomycetes</taxon>
        <taxon>Kitasatosporales</taxon>
        <taxon>Streptomycetaceae</taxon>
        <taxon>Streptomyces</taxon>
    </lineage>
</organism>
<dbReference type="SUPFAM" id="SSF53850">
    <property type="entry name" value="Periplasmic binding protein-like II"/>
    <property type="match status" value="1"/>
</dbReference>
<dbReference type="STRING" id="661399.AQJ67_11245"/>
<dbReference type="AlphaFoldDB" id="A0A101U500"/>
<dbReference type="Proteomes" id="UP000053429">
    <property type="component" value="Unassembled WGS sequence"/>
</dbReference>
<dbReference type="GO" id="GO:0055052">
    <property type="term" value="C:ATP-binding cassette (ABC) transporter complex, substrate-binding subunit-containing"/>
    <property type="evidence" value="ECO:0007669"/>
    <property type="project" value="TreeGrafter"/>
</dbReference>
<evidence type="ECO:0000313" key="5">
    <source>
        <dbReference type="EMBL" id="KUO04316.1"/>
    </source>
</evidence>
<feature type="signal peptide" evidence="4">
    <location>
        <begin position="1"/>
        <end position="22"/>
    </location>
</feature>
<dbReference type="GO" id="GO:0015768">
    <property type="term" value="P:maltose transport"/>
    <property type="evidence" value="ECO:0007669"/>
    <property type="project" value="TreeGrafter"/>
</dbReference>
<dbReference type="OrthoDB" id="2507686at2"/>
<comment type="caution">
    <text evidence="5">The sequence shown here is derived from an EMBL/GenBank/DDBJ whole genome shotgun (WGS) entry which is preliminary data.</text>
</comment>
<dbReference type="PROSITE" id="PS51257">
    <property type="entry name" value="PROKAR_LIPOPROTEIN"/>
    <property type="match status" value="1"/>
</dbReference>
<evidence type="ECO:0000256" key="3">
    <source>
        <dbReference type="ARBA" id="ARBA00022729"/>
    </source>
</evidence>
<name>A0A101U500_9ACTN</name>
<accession>A0A101U500</accession>
<sequence length="428" mass="45783">MKRKLISAIGVAGMMISLAACGGDNGDNGDGGDKAGADGYAGQTLTVWVMDGSSPDQWQKDVQAAFEKKTKAKVKFEVQQWNGIQQKLTTALSEENPPDVFEIGNTQTPAYAKTGGLADLADLKTEIGADWTASLNESSIYDGKQYAAPWYFANRVVLYNKKIWAEAGIKDTPKTRDEFYADLKQIGEKTDAEPIYLPGQNWYHFVGLTIGEGAELVKKDGDKYVSNLADPKIGAAMETYKKFQALSKAPKDKDEATPQQGEVFGKGDVGAFIGMGWEAGIAIKANPKIEKEIGYFTIPGATADKPEGVFLGGSNLAVAAGSQKQELAKEFLKIALSDQYEGELAKLNGVIPNKESLQTNLKGNVVAEAAAPAAAGGGTTPLIPEWAAVENAPNPVKTYMTAVLNGKSPAEAAKQVEDEFNKRLSQQQ</sequence>
<keyword evidence="5" id="KW-0762">Sugar transport</keyword>
<evidence type="ECO:0000313" key="6">
    <source>
        <dbReference type="Proteomes" id="UP000053429"/>
    </source>
</evidence>
<keyword evidence="3 4" id="KW-0732">Signal</keyword>
<keyword evidence="2" id="KW-0813">Transport</keyword>
<dbReference type="Pfam" id="PF01547">
    <property type="entry name" value="SBP_bac_1"/>
    <property type="match status" value="1"/>
</dbReference>
<dbReference type="RefSeq" id="WP_062718021.1">
    <property type="nucleotide sequence ID" value="NZ_KQ948926.1"/>
</dbReference>